<organism evidence="1 2">
    <name type="scientific">Trichlorobacter ammonificans</name>
    <dbReference type="NCBI Taxonomy" id="2916410"/>
    <lineage>
        <taxon>Bacteria</taxon>
        <taxon>Pseudomonadati</taxon>
        <taxon>Thermodesulfobacteriota</taxon>
        <taxon>Desulfuromonadia</taxon>
        <taxon>Geobacterales</taxon>
        <taxon>Geobacteraceae</taxon>
        <taxon>Trichlorobacter</taxon>
    </lineage>
</organism>
<evidence type="ECO:0000313" key="1">
    <source>
        <dbReference type="EMBL" id="CAH2030482.1"/>
    </source>
</evidence>
<dbReference type="Proteomes" id="UP001295463">
    <property type="component" value="Chromosome"/>
</dbReference>
<protein>
    <recommendedName>
        <fullName evidence="3">Glycosyl transferase</fullName>
    </recommendedName>
</protein>
<reference evidence="1 2" key="1">
    <citation type="submission" date="2022-03" db="EMBL/GenBank/DDBJ databases">
        <authorList>
            <person name="Koch H."/>
        </authorList>
    </citation>
    <scope>NUCLEOTIDE SEQUENCE [LARGE SCALE GENOMIC DNA]</scope>
    <source>
        <strain evidence="1 2">G1</strain>
    </source>
</reference>
<accession>A0ABM9D5K4</accession>
<keyword evidence="2" id="KW-1185">Reference proteome</keyword>
<sequence>MLTFCTLFDANYLTRGLALYHSLRTHSEAATLYVYCFDKEAHTMLSRLALPGLVPVSLEEFETPELLAVKPNRSRGEYCWTCTAHTIRDALTRFSLPAVTYLDADLFFFQTPALLLDEFQRAEASVLLTEHRYTPRYDQSAASGRYCVQFMTFVADPRGLTTLDWWCDRTLEWCFNRHEDGKFGDQKYLDDWTERFSGVHVLQHTGGGVAPWNVQQYRIGPGPSVNGEPVVFYHFHNLTWCADDVFLLDRYRISRGAVDHLYRPYMAALRNSLREVRALFPDFSRGLSTEPRKRLAPWKRLEHRLKGKHHVLR</sequence>
<dbReference type="EMBL" id="OW150024">
    <property type="protein sequence ID" value="CAH2030482.1"/>
    <property type="molecule type" value="Genomic_DNA"/>
</dbReference>
<evidence type="ECO:0008006" key="3">
    <source>
        <dbReference type="Google" id="ProtNLM"/>
    </source>
</evidence>
<dbReference type="Gene3D" id="3.90.550.10">
    <property type="entry name" value="Spore Coat Polysaccharide Biosynthesis Protein SpsA, Chain A"/>
    <property type="match status" value="1"/>
</dbReference>
<proteinExistence type="predicted"/>
<name>A0ABM9D5K4_9BACT</name>
<evidence type="ECO:0000313" key="2">
    <source>
        <dbReference type="Proteomes" id="UP001295463"/>
    </source>
</evidence>
<gene>
    <name evidence="1" type="ORF">GEAMG1_0670</name>
</gene>
<dbReference type="RefSeq" id="WP_305731417.1">
    <property type="nucleotide sequence ID" value="NZ_OW150024.1"/>
</dbReference>
<dbReference type="SUPFAM" id="SSF53448">
    <property type="entry name" value="Nucleotide-diphospho-sugar transferases"/>
    <property type="match status" value="1"/>
</dbReference>
<dbReference type="InterPro" id="IPR029044">
    <property type="entry name" value="Nucleotide-diphossugar_trans"/>
</dbReference>